<evidence type="ECO:0000313" key="1">
    <source>
        <dbReference type="EMBL" id="CAB4015086.1"/>
    </source>
</evidence>
<keyword evidence="2" id="KW-1185">Reference proteome</keyword>
<feature type="non-terminal residue" evidence="1">
    <location>
        <position position="1"/>
    </location>
</feature>
<feature type="non-terminal residue" evidence="1">
    <location>
        <position position="273"/>
    </location>
</feature>
<name>A0A6S7IBE2_PARCT</name>
<dbReference type="Proteomes" id="UP001152795">
    <property type="component" value="Unassembled WGS sequence"/>
</dbReference>
<protein>
    <submittedName>
        <fullName evidence="1">Uncharacterized protein</fullName>
    </submittedName>
</protein>
<sequence length="273" mass="31662">EYLGLRSEVRMRMSEEPCPQMRVTNLVLSTEKPCQSSDEKPCLLKSRTFFSEVKNLTSEVRNFVLSSELRNLVLISECEEPFPQKWGTLLSDVRKLVLRCPQVRNLVLKIEEPCPSKVRSLVLNCEEPSPKVRNLDLSIKNLVLDCEEPCPQLTNYFVRIKNHVLDIEEPCPSKIRNLVLDSEEHCPQKRRILSSEMRKLVLRIEVRNLVFRSECEESCSQMRETLFSEVRNLLFRSEVRNLVLSSEEPCPRKRGALSSELRKVVLSIEVCSK</sequence>
<evidence type="ECO:0000313" key="2">
    <source>
        <dbReference type="Proteomes" id="UP001152795"/>
    </source>
</evidence>
<dbReference type="EMBL" id="CACRXK020008573">
    <property type="protein sequence ID" value="CAB4015086.1"/>
    <property type="molecule type" value="Genomic_DNA"/>
</dbReference>
<gene>
    <name evidence="1" type="ORF">PACLA_8A016250</name>
</gene>
<proteinExistence type="predicted"/>
<comment type="caution">
    <text evidence="1">The sequence shown here is derived from an EMBL/GenBank/DDBJ whole genome shotgun (WGS) entry which is preliminary data.</text>
</comment>
<dbReference type="AlphaFoldDB" id="A0A6S7IBE2"/>
<reference evidence="1" key="1">
    <citation type="submission" date="2020-04" db="EMBL/GenBank/DDBJ databases">
        <authorList>
            <person name="Alioto T."/>
            <person name="Alioto T."/>
            <person name="Gomez Garrido J."/>
        </authorList>
    </citation>
    <scope>NUCLEOTIDE SEQUENCE</scope>
    <source>
        <strain evidence="1">A484AB</strain>
    </source>
</reference>
<accession>A0A6S7IBE2</accession>
<organism evidence="1 2">
    <name type="scientific">Paramuricea clavata</name>
    <name type="common">Red gorgonian</name>
    <name type="synonym">Violescent sea-whip</name>
    <dbReference type="NCBI Taxonomy" id="317549"/>
    <lineage>
        <taxon>Eukaryota</taxon>
        <taxon>Metazoa</taxon>
        <taxon>Cnidaria</taxon>
        <taxon>Anthozoa</taxon>
        <taxon>Octocorallia</taxon>
        <taxon>Malacalcyonacea</taxon>
        <taxon>Plexauridae</taxon>
        <taxon>Paramuricea</taxon>
    </lineage>
</organism>